<dbReference type="Proteomes" id="UP000694501">
    <property type="component" value="Unassembled WGS sequence"/>
</dbReference>
<dbReference type="Gene3D" id="3.30.1660.10">
    <property type="entry name" value="Flavin-binding protein dodecin"/>
    <property type="match status" value="1"/>
</dbReference>
<protein>
    <submittedName>
        <fullName evidence="1">Dodecin family protein</fullName>
    </submittedName>
</protein>
<dbReference type="RefSeq" id="WP_211043752.1">
    <property type="nucleotide sequence ID" value="NZ_JAELVF020000001.1"/>
</dbReference>
<dbReference type="PANTHER" id="PTHR39324">
    <property type="entry name" value="CALCIUM DODECIN"/>
    <property type="match status" value="1"/>
</dbReference>
<name>A0A949N065_9ACTN</name>
<comment type="caution">
    <text evidence="1">The sequence shown here is derived from an EMBL/GenBank/DDBJ whole genome shotgun (WGS) entry which is preliminary data.</text>
</comment>
<dbReference type="SUPFAM" id="SSF89807">
    <property type="entry name" value="Dodecin-like"/>
    <property type="match status" value="1"/>
</dbReference>
<reference evidence="1" key="1">
    <citation type="submission" date="2021-06" db="EMBL/GenBank/DDBJ databases">
        <title>Sequencing of actinobacteria type strains.</title>
        <authorList>
            <person name="Nguyen G.-S."/>
            <person name="Wentzel A."/>
        </authorList>
    </citation>
    <scope>NUCLEOTIDE SEQUENCE</scope>
    <source>
        <strain evidence="1">P38-E01</strain>
    </source>
</reference>
<dbReference type="InterPro" id="IPR009923">
    <property type="entry name" value="Dodecin"/>
</dbReference>
<proteinExistence type="predicted"/>
<dbReference type="Pfam" id="PF07311">
    <property type="entry name" value="Dodecin"/>
    <property type="match status" value="1"/>
</dbReference>
<dbReference type="InterPro" id="IPR050049">
    <property type="entry name" value="Dodecin_bact"/>
</dbReference>
<dbReference type="NCBIfam" id="NF043052">
    <property type="entry name" value="DodecBact"/>
    <property type="match status" value="1"/>
</dbReference>
<organism evidence="1 2">
    <name type="scientific">Streptomyces tardus</name>
    <dbReference type="NCBI Taxonomy" id="2780544"/>
    <lineage>
        <taxon>Bacteria</taxon>
        <taxon>Bacillati</taxon>
        <taxon>Actinomycetota</taxon>
        <taxon>Actinomycetes</taxon>
        <taxon>Kitasatosporales</taxon>
        <taxon>Streptomycetaceae</taxon>
        <taxon>Streptomyces</taxon>
    </lineage>
</organism>
<dbReference type="InterPro" id="IPR025543">
    <property type="entry name" value="Dodecin-like"/>
</dbReference>
<keyword evidence="2" id="KW-1185">Reference proteome</keyword>
<gene>
    <name evidence="1" type="ORF">JGS22_001340</name>
</gene>
<dbReference type="InterPro" id="IPR036694">
    <property type="entry name" value="Dodecin-like_sf"/>
</dbReference>
<accession>A0A949N065</accession>
<dbReference type="EMBL" id="JAELVF020000001">
    <property type="protein sequence ID" value="MBU7596315.1"/>
    <property type="molecule type" value="Genomic_DNA"/>
</dbReference>
<evidence type="ECO:0000313" key="2">
    <source>
        <dbReference type="Proteomes" id="UP000694501"/>
    </source>
</evidence>
<evidence type="ECO:0000313" key="1">
    <source>
        <dbReference type="EMBL" id="MBU7596315.1"/>
    </source>
</evidence>
<sequence>MSEHTYRITEIVGTSPEGLDAAIGNGIARASQTLRGLDWFEVTEVRGHIVDGAVAHYQVGLKVGFRLDDGQP</sequence>
<dbReference type="AlphaFoldDB" id="A0A949N065"/>
<dbReference type="PANTHER" id="PTHR39324:SF1">
    <property type="entry name" value="CALCIUM DODECIN"/>
    <property type="match status" value="1"/>
</dbReference>